<keyword evidence="2" id="KW-1185">Reference proteome</keyword>
<sequence length="373" mass="42156">MGALHAVKGLEDPPDFSVVPDSQWRAIEHSVDRGIAYMLSHQYRNGSYGIGELEKPAVTSLVCMAMISRGHLPSDEKGASDESKAIIQSLDYVLSCQRGDGLLGYSPQTLSSHNYTAFNFSKFMNYNHAICGLFLTEVYGMTDPKRAARIEVAVDRALSFTRREQKRRIAPEVEARDRGGWRYIGEPDINIDNFYSDLSVTSWVIMFLRSAENAGFDVPHEWAKQGLAYVLRCYNPSSGTFGYAPGHPHMATRGLLGAGTLCLFLTGHKDVEMEQRTAMRIKEHPFDRYNYQTNKREHYHYSAYYISQAAMQIGGNTWEQFYPPFADTFLHHQNPDGSWAAESKRPDLGQVYPTALSILALTPPYQLLPIYQR</sequence>
<dbReference type="CDD" id="cd00688">
    <property type="entry name" value="ISOPREN_C2_like"/>
    <property type="match status" value="1"/>
</dbReference>
<evidence type="ECO:0000313" key="2">
    <source>
        <dbReference type="Proteomes" id="UP000011885"/>
    </source>
</evidence>
<dbReference type="Proteomes" id="UP000011885">
    <property type="component" value="Unassembled WGS sequence"/>
</dbReference>
<dbReference type="InterPro" id="IPR008930">
    <property type="entry name" value="Terpenoid_cyclase/PrenylTrfase"/>
</dbReference>
<dbReference type="PATRIC" id="fig|1263870.3.peg.2617"/>
<comment type="caution">
    <text evidence="1">The sequence shown here is derived from an EMBL/GenBank/DDBJ whole genome shotgun (WGS) entry which is preliminary data.</text>
</comment>
<dbReference type="Gene3D" id="1.50.10.20">
    <property type="match status" value="1"/>
</dbReference>
<dbReference type="SUPFAM" id="SSF48239">
    <property type="entry name" value="Terpenoid cyclases/Protein prenyltransferases"/>
    <property type="match status" value="1"/>
</dbReference>
<evidence type="ECO:0000313" key="1">
    <source>
        <dbReference type="EMBL" id="EMI56125.1"/>
    </source>
</evidence>
<organism evidence="1 2">
    <name type="scientific">Rhodopirellula sallentina SM41</name>
    <dbReference type="NCBI Taxonomy" id="1263870"/>
    <lineage>
        <taxon>Bacteria</taxon>
        <taxon>Pseudomonadati</taxon>
        <taxon>Planctomycetota</taxon>
        <taxon>Planctomycetia</taxon>
        <taxon>Pirellulales</taxon>
        <taxon>Pirellulaceae</taxon>
        <taxon>Rhodopirellula</taxon>
    </lineage>
</organism>
<dbReference type="EMBL" id="ANOH01000169">
    <property type="protein sequence ID" value="EMI56125.1"/>
    <property type="molecule type" value="Genomic_DNA"/>
</dbReference>
<proteinExistence type="predicted"/>
<dbReference type="AlphaFoldDB" id="M5U3U7"/>
<protein>
    <submittedName>
        <fullName evidence="1">Uncharacterized protein</fullName>
    </submittedName>
</protein>
<name>M5U3U7_9BACT</name>
<accession>M5U3U7</accession>
<reference evidence="1 2" key="1">
    <citation type="journal article" date="2013" name="Mar. Genomics">
        <title>Expression of sulfatases in Rhodopirellula baltica and the diversity of sulfatases in the genus Rhodopirellula.</title>
        <authorList>
            <person name="Wegner C.E."/>
            <person name="Richter-Heitmann T."/>
            <person name="Klindworth A."/>
            <person name="Klockow C."/>
            <person name="Richter M."/>
            <person name="Achstetter T."/>
            <person name="Glockner F.O."/>
            <person name="Harder J."/>
        </authorList>
    </citation>
    <scope>NUCLEOTIDE SEQUENCE [LARGE SCALE GENOMIC DNA]</scope>
    <source>
        <strain evidence="1 2">SM41</strain>
    </source>
</reference>
<gene>
    <name evidence="1" type="ORF">RSSM_02460</name>
</gene>
<dbReference type="OrthoDB" id="265313at2"/>